<dbReference type="PROSITE" id="PS50987">
    <property type="entry name" value="HTH_ARSR_2"/>
    <property type="match status" value="1"/>
</dbReference>
<reference evidence="2 3" key="1">
    <citation type="submission" date="2021-03" db="EMBL/GenBank/DDBJ databases">
        <title>Halorubrum sodomense MBLA0099, Whole genome shotgun sequencing.</title>
        <authorList>
            <person name="Seo M.-J."/>
            <person name="Cho E.-S."/>
            <person name="Hwang C.Y."/>
        </authorList>
    </citation>
    <scope>NUCLEOTIDE SEQUENCE [LARGE SCALE GENOMIC DNA]</scope>
    <source>
        <strain evidence="2 3">MBLA0099</strain>
    </source>
</reference>
<evidence type="ECO:0000313" key="3">
    <source>
        <dbReference type="Proteomes" id="UP000679341"/>
    </source>
</evidence>
<dbReference type="InterPro" id="IPR001845">
    <property type="entry name" value="HTH_ArsR_DNA-bd_dom"/>
</dbReference>
<keyword evidence="3" id="KW-1185">Reference proteome</keyword>
<dbReference type="EMBL" id="CP073695">
    <property type="protein sequence ID" value="QUO48181.1"/>
    <property type="molecule type" value="Genomic_DNA"/>
</dbReference>
<sequence>MKSSSNIVAEDRLQILLDIPTQSGNLFGSTATDTVLSFLSRHHTEEFSISDLVEAVDYSQPSVSKAVTVLSENDLVVERREGNTRWVRINRERLHVPDDPHLQIPQAEFQEPVRAAATELRGELDGVIGVVLYGSVARGEADRRSDIDLWVLVEEDRMANQRAANQVKQGLEDEEFENGRYEYEIDIEALQAVPKYIAEIREVLSDGIVIHGTEKFQTVRNMVFHGDLDE</sequence>
<proteinExistence type="predicted"/>
<dbReference type="GeneID" id="64826302"/>
<dbReference type="InterPro" id="IPR043519">
    <property type="entry name" value="NT_sf"/>
</dbReference>
<dbReference type="AlphaFoldDB" id="A0A8T8LP06"/>
<dbReference type="CDD" id="cd00090">
    <property type="entry name" value="HTH_ARSR"/>
    <property type="match status" value="1"/>
</dbReference>
<dbReference type="OrthoDB" id="9287at2157"/>
<protein>
    <submittedName>
        <fullName evidence="2">Nucleotidyltransferase domain-containing protein</fullName>
    </submittedName>
</protein>
<dbReference type="Gene3D" id="3.30.460.10">
    <property type="entry name" value="Beta Polymerase, domain 2"/>
    <property type="match status" value="1"/>
</dbReference>
<dbReference type="InterPro" id="IPR036388">
    <property type="entry name" value="WH-like_DNA-bd_sf"/>
</dbReference>
<dbReference type="Pfam" id="PF12802">
    <property type="entry name" value="MarR_2"/>
    <property type="match status" value="1"/>
</dbReference>
<dbReference type="GO" id="GO:0003700">
    <property type="term" value="F:DNA-binding transcription factor activity"/>
    <property type="evidence" value="ECO:0007669"/>
    <property type="project" value="InterPro"/>
</dbReference>
<dbReference type="Proteomes" id="UP000679341">
    <property type="component" value="Chromosome"/>
</dbReference>
<evidence type="ECO:0000313" key="2">
    <source>
        <dbReference type="EMBL" id="QUO48181.1"/>
    </source>
</evidence>
<evidence type="ECO:0000259" key="1">
    <source>
        <dbReference type="PROSITE" id="PS50987"/>
    </source>
</evidence>
<dbReference type="SUPFAM" id="SSF81301">
    <property type="entry name" value="Nucleotidyltransferase"/>
    <property type="match status" value="1"/>
</dbReference>
<organism evidence="2 3">
    <name type="scientific">Halorubrum ruber</name>
    <dbReference type="NCBI Taxonomy" id="2982524"/>
    <lineage>
        <taxon>Archaea</taxon>
        <taxon>Methanobacteriati</taxon>
        <taxon>Methanobacteriota</taxon>
        <taxon>Stenosarchaea group</taxon>
        <taxon>Halobacteria</taxon>
        <taxon>Halobacteriales</taxon>
        <taxon>Haloferacaceae</taxon>
        <taxon>Halorubrum</taxon>
    </lineage>
</organism>
<dbReference type="SUPFAM" id="SSF46785">
    <property type="entry name" value="Winged helix' DNA-binding domain"/>
    <property type="match status" value="1"/>
</dbReference>
<dbReference type="Gene3D" id="1.10.10.10">
    <property type="entry name" value="Winged helix-like DNA-binding domain superfamily/Winged helix DNA-binding domain"/>
    <property type="match status" value="1"/>
</dbReference>
<dbReference type="InterPro" id="IPR041633">
    <property type="entry name" value="Polbeta"/>
</dbReference>
<accession>A0A8T8LP06</accession>
<name>A0A8T8LP06_9EURY</name>
<dbReference type="InterPro" id="IPR011991">
    <property type="entry name" value="ArsR-like_HTH"/>
</dbReference>
<dbReference type="CDD" id="cd05403">
    <property type="entry name" value="NT_KNTase_like"/>
    <property type="match status" value="1"/>
</dbReference>
<feature type="domain" description="HTH arsR-type" evidence="1">
    <location>
        <begin position="15"/>
        <end position="111"/>
    </location>
</feature>
<dbReference type="KEGG" id="hss:J7656_02140"/>
<dbReference type="Pfam" id="PF18765">
    <property type="entry name" value="Polbeta"/>
    <property type="match status" value="1"/>
</dbReference>
<dbReference type="RefSeq" id="WP_026046248.1">
    <property type="nucleotide sequence ID" value="NZ_CP073695.1"/>
</dbReference>
<dbReference type="InterPro" id="IPR036390">
    <property type="entry name" value="WH_DNA-bd_sf"/>
</dbReference>
<dbReference type="InterPro" id="IPR000835">
    <property type="entry name" value="HTH_MarR-typ"/>
</dbReference>
<gene>
    <name evidence="2" type="ORF">J7656_02140</name>
</gene>